<dbReference type="GO" id="GO:0043720">
    <property type="term" value="F:3-keto-5-aminohexanoate cleavage activity"/>
    <property type="evidence" value="ECO:0007669"/>
    <property type="project" value="InterPro"/>
</dbReference>
<dbReference type="InterPro" id="IPR008567">
    <property type="entry name" value="BKACE"/>
</dbReference>
<protein>
    <submittedName>
        <fullName evidence="5">Uncharacterized conserved protein, DUF849 family</fullName>
    </submittedName>
</protein>
<dbReference type="Gene3D" id="3.20.20.70">
    <property type="entry name" value="Aldolase class I"/>
    <property type="match status" value="1"/>
</dbReference>
<keyword evidence="2" id="KW-0808">Transferase</keyword>
<gene>
    <name evidence="5" type="ORF">SAMN05216197_101269</name>
</gene>
<evidence type="ECO:0000313" key="5">
    <source>
        <dbReference type="EMBL" id="SES68792.1"/>
    </source>
</evidence>
<proteinExistence type="predicted"/>
<accession>A0A1H9YII5</accession>
<keyword evidence="4" id="KW-0862">Zinc</keyword>
<dbReference type="RefSeq" id="WP_074883542.1">
    <property type="nucleotide sequence ID" value="NZ_FOHW01000001.1"/>
</dbReference>
<evidence type="ECO:0000256" key="4">
    <source>
        <dbReference type="ARBA" id="ARBA00022833"/>
    </source>
</evidence>
<comment type="cofactor">
    <cofactor evidence="1">
        <name>Zn(2+)</name>
        <dbReference type="ChEBI" id="CHEBI:29105"/>
    </cofactor>
</comment>
<dbReference type="AlphaFoldDB" id="A0A1H9YII5"/>
<name>A0A1H9YII5_9PSED</name>
<dbReference type="PANTHER" id="PTHR37418">
    <property type="entry name" value="3-KETO-5-AMINOHEXANOATE CLEAVAGE ENZYME-RELATED"/>
    <property type="match status" value="1"/>
</dbReference>
<dbReference type="GO" id="GO:0046872">
    <property type="term" value="F:metal ion binding"/>
    <property type="evidence" value="ECO:0007669"/>
    <property type="project" value="UniProtKB-KW"/>
</dbReference>
<evidence type="ECO:0000256" key="3">
    <source>
        <dbReference type="ARBA" id="ARBA00022723"/>
    </source>
</evidence>
<dbReference type="Pfam" id="PF05853">
    <property type="entry name" value="BKACE"/>
    <property type="match status" value="1"/>
</dbReference>
<dbReference type="PANTHER" id="PTHR37418:SF2">
    <property type="entry name" value="3-KETO-5-AMINOHEXANOATE CLEAVAGE ENZYME"/>
    <property type="match status" value="1"/>
</dbReference>
<reference evidence="5 6" key="1">
    <citation type="submission" date="2016-10" db="EMBL/GenBank/DDBJ databases">
        <authorList>
            <person name="de Groot N.N."/>
        </authorList>
    </citation>
    <scope>NUCLEOTIDE SEQUENCE [LARGE SCALE GENOMIC DNA]</scope>
    <source>
        <strain evidence="5 6">DSM 11363</strain>
    </source>
</reference>
<keyword evidence="3" id="KW-0479">Metal-binding</keyword>
<dbReference type="OrthoDB" id="9155960at2"/>
<evidence type="ECO:0000256" key="2">
    <source>
        <dbReference type="ARBA" id="ARBA00022679"/>
    </source>
</evidence>
<dbReference type="InterPro" id="IPR013785">
    <property type="entry name" value="Aldolase_TIM"/>
</dbReference>
<evidence type="ECO:0000256" key="1">
    <source>
        <dbReference type="ARBA" id="ARBA00001947"/>
    </source>
</evidence>
<organism evidence="5 6">
    <name type="scientific">Pseudomonas graminis</name>
    <dbReference type="NCBI Taxonomy" id="158627"/>
    <lineage>
        <taxon>Bacteria</taxon>
        <taxon>Pseudomonadati</taxon>
        <taxon>Pseudomonadota</taxon>
        <taxon>Gammaproteobacteria</taxon>
        <taxon>Pseudomonadales</taxon>
        <taxon>Pseudomonadaceae</taxon>
        <taxon>Pseudomonas</taxon>
    </lineage>
</organism>
<evidence type="ECO:0000313" key="6">
    <source>
        <dbReference type="Proteomes" id="UP000182332"/>
    </source>
</evidence>
<sequence>MSEKRPVIITCAVTGAIHTPSMSPYLPVTPQEIAEAAIGAAQAGAAIVHLHARDPVDGRPSQDVDLFRQFLPQVKASSDVVINITTGGAPTMGVEERLQPVAQLQPELASLNMGSMNFGLYEMLDRFTEFKHDWERPYLAESDDRIFRNTFRDIAHILNVCAENRTRFEIECYDIGHLYTAAHFLQRGLLKAPIFIQSVFGLRGGIGGHPEDLAHMRRTADRLFGDAYEWSILGAGRNQIPLGTMGLAMGSNVRVGLEDSLWDGPGKLAASNADQVKRIRTVIEALGGRVATPDEAREMLSLKGKNEVNF</sequence>
<dbReference type="Proteomes" id="UP000182332">
    <property type="component" value="Unassembled WGS sequence"/>
</dbReference>
<dbReference type="EMBL" id="FOHW01000001">
    <property type="protein sequence ID" value="SES68792.1"/>
    <property type="molecule type" value="Genomic_DNA"/>
</dbReference>